<dbReference type="EMBL" id="CAJOBJ010011619">
    <property type="protein sequence ID" value="CAF4160804.1"/>
    <property type="molecule type" value="Genomic_DNA"/>
</dbReference>
<name>A0A8S2REF3_9BILA</name>
<gene>
    <name evidence="2" type="ORF">BYL167_LOCUS77141</name>
    <name evidence="1" type="ORF">GIL414_LOCUS19935</name>
</gene>
<evidence type="ECO:0000313" key="3">
    <source>
        <dbReference type="Proteomes" id="UP000681720"/>
    </source>
</evidence>
<evidence type="ECO:0008006" key="4">
    <source>
        <dbReference type="Google" id="ProtNLM"/>
    </source>
</evidence>
<dbReference type="Proteomes" id="UP000681967">
    <property type="component" value="Unassembled WGS sequence"/>
</dbReference>
<proteinExistence type="predicted"/>
<dbReference type="AlphaFoldDB" id="A0A8S2REF3"/>
<dbReference type="InterPro" id="IPR036249">
    <property type="entry name" value="Thioredoxin-like_sf"/>
</dbReference>
<reference evidence="1" key="1">
    <citation type="submission" date="2021-02" db="EMBL/GenBank/DDBJ databases">
        <authorList>
            <person name="Nowell W R."/>
        </authorList>
    </citation>
    <scope>NUCLEOTIDE SEQUENCE</scope>
</reference>
<sequence length="35" mass="3919">SILSGPNVVVDLGQNNFTQFIQQHSIVVAEFYAPW</sequence>
<dbReference type="Proteomes" id="UP000681720">
    <property type="component" value="Unassembled WGS sequence"/>
</dbReference>
<protein>
    <recommendedName>
        <fullName evidence="4">Thioredoxin domain-containing protein</fullName>
    </recommendedName>
</protein>
<evidence type="ECO:0000313" key="2">
    <source>
        <dbReference type="EMBL" id="CAF5170416.1"/>
    </source>
</evidence>
<evidence type="ECO:0000313" key="1">
    <source>
        <dbReference type="EMBL" id="CAF4160804.1"/>
    </source>
</evidence>
<dbReference type="EMBL" id="CAJOBH010280183">
    <property type="protein sequence ID" value="CAF5170416.1"/>
    <property type="molecule type" value="Genomic_DNA"/>
</dbReference>
<feature type="non-terminal residue" evidence="1">
    <location>
        <position position="1"/>
    </location>
</feature>
<dbReference type="Gene3D" id="3.40.30.10">
    <property type="entry name" value="Glutaredoxin"/>
    <property type="match status" value="1"/>
</dbReference>
<comment type="caution">
    <text evidence="1">The sequence shown here is derived from an EMBL/GenBank/DDBJ whole genome shotgun (WGS) entry which is preliminary data.</text>
</comment>
<dbReference type="SUPFAM" id="SSF52833">
    <property type="entry name" value="Thioredoxin-like"/>
    <property type="match status" value="1"/>
</dbReference>
<organism evidence="1 3">
    <name type="scientific">Rotaria magnacalcarata</name>
    <dbReference type="NCBI Taxonomy" id="392030"/>
    <lineage>
        <taxon>Eukaryota</taxon>
        <taxon>Metazoa</taxon>
        <taxon>Spiralia</taxon>
        <taxon>Gnathifera</taxon>
        <taxon>Rotifera</taxon>
        <taxon>Eurotatoria</taxon>
        <taxon>Bdelloidea</taxon>
        <taxon>Philodinida</taxon>
        <taxon>Philodinidae</taxon>
        <taxon>Rotaria</taxon>
    </lineage>
</organism>
<accession>A0A8S2REF3</accession>